<dbReference type="InterPro" id="IPR002109">
    <property type="entry name" value="Glutaredoxin"/>
</dbReference>
<evidence type="ECO:0000313" key="2">
    <source>
        <dbReference type="EMBL" id="GLK10612.1"/>
    </source>
</evidence>
<evidence type="ECO:0000313" key="3">
    <source>
        <dbReference type="Proteomes" id="UP001143474"/>
    </source>
</evidence>
<sequence length="126" mass="13958">MSPSLVVLLVALALLVVTNLPRRGRAASYKDADHKGVVVYWRPGCTYCMKLRTRLRFTRLRYNEVNIWADPDAAAFVRSVADGNETVPTVTVAGEAMVNPSKSQLLEAVRKHTPHLAPDTDRPTKS</sequence>
<dbReference type="InterPro" id="IPR036249">
    <property type="entry name" value="Thioredoxin-like_sf"/>
</dbReference>
<feature type="domain" description="Glutaredoxin" evidence="1">
    <location>
        <begin position="37"/>
        <end position="95"/>
    </location>
</feature>
<organism evidence="2 3">
    <name type="scientific">Streptosporangium carneum</name>
    <dbReference type="NCBI Taxonomy" id="47481"/>
    <lineage>
        <taxon>Bacteria</taxon>
        <taxon>Bacillati</taxon>
        <taxon>Actinomycetota</taxon>
        <taxon>Actinomycetes</taxon>
        <taxon>Streptosporangiales</taxon>
        <taxon>Streptosporangiaceae</taxon>
        <taxon>Streptosporangium</taxon>
    </lineage>
</organism>
<reference evidence="2" key="2">
    <citation type="submission" date="2023-01" db="EMBL/GenBank/DDBJ databases">
        <authorList>
            <person name="Sun Q."/>
            <person name="Evtushenko L."/>
        </authorList>
    </citation>
    <scope>NUCLEOTIDE SEQUENCE</scope>
    <source>
        <strain evidence="2">VKM Ac-2007</strain>
    </source>
</reference>
<accession>A0A9W6I2R6</accession>
<reference evidence="2" key="1">
    <citation type="journal article" date="2014" name="Int. J. Syst. Evol. Microbiol.">
        <title>Complete genome sequence of Corynebacterium casei LMG S-19264T (=DSM 44701T), isolated from a smear-ripened cheese.</title>
        <authorList>
            <consortium name="US DOE Joint Genome Institute (JGI-PGF)"/>
            <person name="Walter F."/>
            <person name="Albersmeier A."/>
            <person name="Kalinowski J."/>
            <person name="Ruckert C."/>
        </authorList>
    </citation>
    <scope>NUCLEOTIDE SEQUENCE</scope>
    <source>
        <strain evidence="2">VKM Ac-2007</strain>
    </source>
</reference>
<dbReference type="PANTHER" id="PTHR34386:SF1">
    <property type="entry name" value="GLUTAREDOXIN-LIKE PROTEIN NRDH"/>
    <property type="match status" value="1"/>
</dbReference>
<comment type="caution">
    <text evidence="2">The sequence shown here is derived from an EMBL/GenBank/DDBJ whole genome shotgun (WGS) entry which is preliminary data.</text>
</comment>
<dbReference type="AlphaFoldDB" id="A0A9W6I2R6"/>
<dbReference type="SUPFAM" id="SSF52833">
    <property type="entry name" value="Thioredoxin-like"/>
    <property type="match status" value="1"/>
</dbReference>
<dbReference type="PANTHER" id="PTHR34386">
    <property type="entry name" value="GLUTAREDOXIN"/>
    <property type="match status" value="1"/>
</dbReference>
<dbReference type="RefSeq" id="WP_271219027.1">
    <property type="nucleotide sequence ID" value="NZ_BAAAVD010000032.1"/>
</dbReference>
<protein>
    <recommendedName>
        <fullName evidence="1">Glutaredoxin domain-containing protein</fullName>
    </recommendedName>
</protein>
<keyword evidence="3" id="KW-1185">Reference proteome</keyword>
<dbReference type="EMBL" id="BSEV01000008">
    <property type="protein sequence ID" value="GLK10612.1"/>
    <property type="molecule type" value="Genomic_DNA"/>
</dbReference>
<evidence type="ECO:0000259" key="1">
    <source>
        <dbReference type="Pfam" id="PF00462"/>
    </source>
</evidence>
<proteinExistence type="predicted"/>
<dbReference type="GO" id="GO:0009055">
    <property type="term" value="F:electron transfer activity"/>
    <property type="evidence" value="ECO:0007669"/>
    <property type="project" value="TreeGrafter"/>
</dbReference>
<name>A0A9W6I2R6_9ACTN</name>
<dbReference type="InterPro" id="IPR051548">
    <property type="entry name" value="Grx-like_ET"/>
</dbReference>
<dbReference type="PROSITE" id="PS51354">
    <property type="entry name" value="GLUTAREDOXIN_2"/>
    <property type="match status" value="1"/>
</dbReference>
<dbReference type="GO" id="GO:0045454">
    <property type="term" value="P:cell redox homeostasis"/>
    <property type="evidence" value="ECO:0007669"/>
    <property type="project" value="TreeGrafter"/>
</dbReference>
<dbReference type="Proteomes" id="UP001143474">
    <property type="component" value="Unassembled WGS sequence"/>
</dbReference>
<dbReference type="Gene3D" id="3.40.30.10">
    <property type="entry name" value="Glutaredoxin"/>
    <property type="match status" value="1"/>
</dbReference>
<gene>
    <name evidence="2" type="ORF">GCM10017600_40180</name>
</gene>
<dbReference type="Pfam" id="PF00462">
    <property type="entry name" value="Glutaredoxin"/>
    <property type="match status" value="1"/>
</dbReference>